<dbReference type="EMBL" id="JAXUIC010000012">
    <property type="protein sequence ID" value="KAK4559572.1"/>
    <property type="molecule type" value="Genomic_DNA"/>
</dbReference>
<keyword evidence="6" id="KW-0812">Transmembrane</keyword>
<evidence type="ECO:0000256" key="6">
    <source>
        <dbReference type="ARBA" id="ARBA00022692"/>
    </source>
</evidence>
<keyword evidence="9" id="KW-1133">Transmembrane helix</keyword>
<evidence type="ECO:0000256" key="12">
    <source>
        <dbReference type="ARBA" id="ARBA00023180"/>
    </source>
</evidence>
<evidence type="ECO:0000256" key="5">
    <source>
        <dbReference type="ARBA" id="ARBA00022614"/>
    </source>
</evidence>
<keyword evidence="3" id="KW-1003">Cell membrane</keyword>
<keyword evidence="8" id="KW-0677">Repeat</keyword>
<feature type="signal peptide" evidence="13">
    <location>
        <begin position="1"/>
        <end position="27"/>
    </location>
</feature>
<keyword evidence="16" id="KW-1185">Reference proteome</keyword>
<feature type="domain" description="VPS9" evidence="14">
    <location>
        <begin position="945"/>
        <end position="1083"/>
    </location>
</feature>
<dbReference type="Pfam" id="PF02204">
    <property type="entry name" value="VPS9"/>
    <property type="match status" value="1"/>
</dbReference>
<evidence type="ECO:0000256" key="1">
    <source>
        <dbReference type="ARBA" id="ARBA00004251"/>
    </source>
</evidence>
<evidence type="ECO:0000313" key="16">
    <source>
        <dbReference type="Proteomes" id="UP001324115"/>
    </source>
</evidence>
<reference evidence="15 16" key="1">
    <citation type="journal article" date="2023" name="G3 (Bethesda)">
        <title>A haplotype-resolved chromosome-scale genome for Quercus rubra L. provides insights into the genetics of adaptive traits for red oak species.</title>
        <authorList>
            <person name="Kapoor B."/>
            <person name="Jenkins J."/>
            <person name="Schmutz J."/>
            <person name="Zhebentyayeva T."/>
            <person name="Kuelheim C."/>
            <person name="Coggeshall M."/>
            <person name="Heim C."/>
            <person name="Lasky J.R."/>
            <person name="Leites L."/>
            <person name="Islam-Faridi N."/>
            <person name="Romero-Severson J."/>
            <person name="DeLeo V.L."/>
            <person name="Lucas S.M."/>
            <person name="Lazic D."/>
            <person name="Gailing O."/>
            <person name="Carlson J."/>
            <person name="Staton M."/>
        </authorList>
    </citation>
    <scope>NUCLEOTIDE SEQUENCE [LARGE SCALE GENOMIC DNA]</scope>
    <source>
        <strain evidence="15">Pseudo-F2</strain>
    </source>
</reference>
<comment type="subcellular location">
    <subcellularLocation>
        <location evidence="1">Cell membrane</location>
        <topology evidence="1">Single-pass type I membrane protein</topology>
    </subcellularLocation>
</comment>
<comment type="caution">
    <text evidence="15">The sequence shown here is derived from an EMBL/GenBank/DDBJ whole genome shotgun (WGS) entry which is preliminary data.</text>
</comment>
<dbReference type="Pfam" id="PF00560">
    <property type="entry name" value="LRR_1"/>
    <property type="match status" value="6"/>
</dbReference>
<evidence type="ECO:0000256" key="7">
    <source>
        <dbReference type="ARBA" id="ARBA00022729"/>
    </source>
</evidence>
<keyword evidence="10" id="KW-0472">Membrane</keyword>
<dbReference type="PANTHER" id="PTHR48063:SF98">
    <property type="entry name" value="LRR RECEPTOR-LIKE SERINE_THREONINE-PROTEIN KINASE FLS2"/>
    <property type="match status" value="1"/>
</dbReference>
<evidence type="ECO:0000256" key="9">
    <source>
        <dbReference type="ARBA" id="ARBA00022989"/>
    </source>
</evidence>
<dbReference type="InterPro" id="IPR046956">
    <property type="entry name" value="RLP23-like"/>
</dbReference>
<dbReference type="InterPro" id="IPR032675">
    <property type="entry name" value="LRR_dom_sf"/>
</dbReference>
<evidence type="ECO:0000256" key="4">
    <source>
        <dbReference type="ARBA" id="ARBA00022553"/>
    </source>
</evidence>
<dbReference type="InterPro" id="IPR003591">
    <property type="entry name" value="Leu-rich_rpt_typical-subtyp"/>
</dbReference>
<dbReference type="InterPro" id="IPR001611">
    <property type="entry name" value="Leu-rich_rpt"/>
</dbReference>
<gene>
    <name evidence="15" type="ORF">RGQ29_008695</name>
</gene>
<evidence type="ECO:0000256" key="11">
    <source>
        <dbReference type="ARBA" id="ARBA00023170"/>
    </source>
</evidence>
<keyword evidence="12" id="KW-0325">Glycoprotein</keyword>
<dbReference type="FunFam" id="3.80.10.10:FF:000383">
    <property type="entry name" value="Leucine-rich repeat receptor protein kinase EMS1"/>
    <property type="match status" value="1"/>
</dbReference>
<dbReference type="FunFam" id="3.80.10.10:FF:000041">
    <property type="entry name" value="LRR receptor-like serine/threonine-protein kinase ERECTA"/>
    <property type="match status" value="1"/>
</dbReference>
<dbReference type="InterPro" id="IPR037191">
    <property type="entry name" value="VPS9_dom_sf"/>
</dbReference>
<dbReference type="Proteomes" id="UP001324115">
    <property type="component" value="Unassembled WGS sequence"/>
</dbReference>
<evidence type="ECO:0000256" key="10">
    <source>
        <dbReference type="ARBA" id="ARBA00023136"/>
    </source>
</evidence>
<dbReference type="Gene3D" id="1.20.1050.80">
    <property type="entry name" value="VPS9 domain"/>
    <property type="match status" value="1"/>
</dbReference>
<evidence type="ECO:0000256" key="3">
    <source>
        <dbReference type="ARBA" id="ARBA00022475"/>
    </source>
</evidence>
<name>A0AAN7I909_QUERU</name>
<dbReference type="SUPFAM" id="SSF52047">
    <property type="entry name" value="RNI-like"/>
    <property type="match status" value="1"/>
</dbReference>
<keyword evidence="5" id="KW-0433">Leucine-rich repeat</keyword>
<dbReference type="GO" id="GO:0007165">
    <property type="term" value="P:signal transduction"/>
    <property type="evidence" value="ECO:0007669"/>
    <property type="project" value="UniProtKB-ARBA"/>
</dbReference>
<dbReference type="SMART" id="SM00365">
    <property type="entry name" value="LRR_SD22"/>
    <property type="match status" value="8"/>
</dbReference>
<keyword evidence="11" id="KW-0675">Receptor</keyword>
<dbReference type="PROSITE" id="PS51205">
    <property type="entry name" value="VPS9"/>
    <property type="match status" value="1"/>
</dbReference>
<dbReference type="AlphaFoldDB" id="A0AAN7I909"/>
<organism evidence="15 16">
    <name type="scientific">Quercus rubra</name>
    <name type="common">Northern red oak</name>
    <name type="synonym">Quercus borealis</name>
    <dbReference type="NCBI Taxonomy" id="3512"/>
    <lineage>
        <taxon>Eukaryota</taxon>
        <taxon>Viridiplantae</taxon>
        <taxon>Streptophyta</taxon>
        <taxon>Embryophyta</taxon>
        <taxon>Tracheophyta</taxon>
        <taxon>Spermatophyta</taxon>
        <taxon>Magnoliopsida</taxon>
        <taxon>eudicotyledons</taxon>
        <taxon>Gunneridae</taxon>
        <taxon>Pentapetalae</taxon>
        <taxon>rosids</taxon>
        <taxon>fabids</taxon>
        <taxon>Fagales</taxon>
        <taxon>Fagaceae</taxon>
        <taxon>Quercus</taxon>
    </lineage>
</organism>
<dbReference type="FunFam" id="3.80.10.10:FF:000095">
    <property type="entry name" value="LRR receptor-like serine/threonine-protein kinase GSO1"/>
    <property type="match status" value="1"/>
</dbReference>
<evidence type="ECO:0000256" key="13">
    <source>
        <dbReference type="SAM" id="SignalP"/>
    </source>
</evidence>
<keyword evidence="4" id="KW-0597">Phosphoprotein</keyword>
<dbReference type="InterPro" id="IPR003123">
    <property type="entry name" value="VPS9"/>
</dbReference>
<dbReference type="Pfam" id="PF08263">
    <property type="entry name" value="LRRNT_2"/>
    <property type="match status" value="1"/>
</dbReference>
<sequence>MMMMKEGSSRIIAVTLTLLLCFLTADSEVRCIESERHALLNFKQDLKDPTNRLASWAAAAASDVDCCNWIGVVCHNRTGHVLQLHLRTFFPLYDELADYAQYRAQYEASERSMFGGKINPSLLDLKHLIYLDLSYNYFNYTPIPKFLGSMGSLRYLNLSNAGFRGLIPHQLGNLSNLHYLNLRDNALYVKNLQWLSSLPLLQHLDLSYANLSQVSDGLQEINKLPSLLELRLSHCRLSAFIPPMHSINFSSLTTLDLSSNYFENTSILFWVFGLHNLVSLDLSYNQFQGPIPVHQQNLTSLRHLDLSYNTFNSSIPNWFYTFSHLEFLNLGGNILQGTISSSIGNLTSAISIDLSSNELNGKVPRSLGTLCKLREIGLSSNKWSPQISEIFESLSGCVSNGLEILEIDDAQLSGQLTAELGQFKNLVILFLSYNSISGPIPWSIGNLSSLRSLDLESNQINGTLPQSFGQLSKLESLSIGLNMLEGVVSEVNFFNLARLTTLDASKNRLTLEVSLNWIPPFQLNYLGLESWKLGPKFPLWLCSQKQLLSLHISNTGILDRVPPWFWNLSSQFDYLNISHNQIYGEIPHIPLILSYISIIDVSSNNFTGPLPCISSNVTSLDLSNNSLSGSISHFLCYKMNEPKNMEFLNLGKNLLSGKISNCWMKWQSLIALNLGNNNFIGKIPASIGSLTNLQSLHLYNNKFSGRLLSLLKNCKGLFTIDIGKNEFDGSIPKWIGHRLSSLMILSLHSNNFYGQIPDELCALTSLQILDLSHNKLFGSIPKCVNNFSTMARNNNSNDPLFLSVMSVPFSSTPFESELLVIKGKSLEYSTTLRLVNIIDLSNNNFSGEIPKEVASLQGLQSLNLSSNILTGMIPENIGDMGSLESVDFSVNQLSGQIPQSMSSLTFLSHLNLSNNNLIGRIPSSTQLQSLSASSFFGNKLCGPPLTDNCTINYVKPNIESKRSKDFGGVKVDWFFLAQKELQKINMYKAPRDKLVCILHCCKVIGNLLLHASISSEDVPGADEFLHVLIYVTIKANPPQLHSNMLYIQRYRSQSRLVAEAAYFFTNMLSAESFISNIDAKALSMDETEFESNMETA</sequence>
<evidence type="ECO:0000256" key="2">
    <source>
        <dbReference type="ARBA" id="ARBA00009592"/>
    </source>
</evidence>
<dbReference type="SUPFAM" id="SSF52058">
    <property type="entry name" value="L domain-like"/>
    <property type="match status" value="2"/>
</dbReference>
<proteinExistence type="inferred from homology"/>
<dbReference type="GO" id="GO:0005886">
    <property type="term" value="C:plasma membrane"/>
    <property type="evidence" value="ECO:0007669"/>
    <property type="project" value="UniProtKB-SubCell"/>
</dbReference>
<evidence type="ECO:0000313" key="15">
    <source>
        <dbReference type="EMBL" id="KAK4559572.1"/>
    </source>
</evidence>
<accession>A0AAN7I909</accession>
<dbReference type="SUPFAM" id="SSF109993">
    <property type="entry name" value="VPS9 domain"/>
    <property type="match status" value="1"/>
</dbReference>
<dbReference type="PANTHER" id="PTHR48063">
    <property type="entry name" value="LRR RECEPTOR-LIKE KINASE"/>
    <property type="match status" value="1"/>
</dbReference>
<dbReference type="PRINTS" id="PR00019">
    <property type="entry name" value="LEURICHRPT"/>
</dbReference>
<comment type="similarity">
    <text evidence="2">Belongs to the RLP family.</text>
</comment>
<dbReference type="SMART" id="SM00167">
    <property type="entry name" value="VPS9"/>
    <property type="match status" value="1"/>
</dbReference>
<dbReference type="PROSITE" id="PS51450">
    <property type="entry name" value="LRR"/>
    <property type="match status" value="1"/>
</dbReference>
<dbReference type="SMART" id="SM00369">
    <property type="entry name" value="LRR_TYP"/>
    <property type="match status" value="10"/>
</dbReference>
<feature type="chain" id="PRO_5042913262" description="VPS9 domain-containing protein" evidence="13">
    <location>
        <begin position="28"/>
        <end position="1096"/>
    </location>
</feature>
<dbReference type="FunFam" id="3.80.10.10:FF:000111">
    <property type="entry name" value="LRR receptor-like serine/threonine-protein kinase ERECTA"/>
    <property type="match status" value="1"/>
</dbReference>
<evidence type="ECO:0000259" key="14">
    <source>
        <dbReference type="PROSITE" id="PS51205"/>
    </source>
</evidence>
<evidence type="ECO:0000256" key="8">
    <source>
        <dbReference type="ARBA" id="ARBA00022737"/>
    </source>
</evidence>
<dbReference type="InterPro" id="IPR013210">
    <property type="entry name" value="LRR_N_plant-typ"/>
</dbReference>
<dbReference type="Gene3D" id="3.80.10.10">
    <property type="entry name" value="Ribonuclease Inhibitor"/>
    <property type="match status" value="4"/>
</dbReference>
<protein>
    <recommendedName>
        <fullName evidence="14">VPS9 domain-containing protein</fullName>
    </recommendedName>
</protein>
<dbReference type="Pfam" id="PF13855">
    <property type="entry name" value="LRR_8"/>
    <property type="match status" value="4"/>
</dbReference>
<keyword evidence="7 13" id="KW-0732">Signal</keyword>